<dbReference type="Gene3D" id="3.30.40.10">
    <property type="entry name" value="Zinc/RING finger domain, C3HC4 (zinc finger)"/>
    <property type="match status" value="1"/>
</dbReference>
<keyword evidence="6" id="KW-0472">Membrane</keyword>
<keyword evidence="6" id="KW-0812">Transmembrane</keyword>
<protein>
    <recommendedName>
        <fullName evidence="7">RING-type domain-containing protein</fullName>
    </recommendedName>
</protein>
<feature type="transmembrane region" description="Helical" evidence="6">
    <location>
        <begin position="120"/>
        <end position="140"/>
    </location>
</feature>
<dbReference type="AlphaFoldDB" id="A0A6A4LCI8"/>
<feature type="domain" description="RING-type" evidence="7">
    <location>
        <begin position="325"/>
        <end position="366"/>
    </location>
</feature>
<reference evidence="8 9" key="1">
    <citation type="journal article" date="2019" name="Genome Biol. Evol.">
        <title>The Rhododendron genome and chromosomal organization provide insight into shared whole-genome duplications across the heath family (Ericaceae).</title>
        <authorList>
            <person name="Soza V.L."/>
            <person name="Lindsley D."/>
            <person name="Waalkes A."/>
            <person name="Ramage E."/>
            <person name="Patwardhan R.P."/>
            <person name="Burton J.N."/>
            <person name="Adey A."/>
            <person name="Kumar A."/>
            <person name="Qiu R."/>
            <person name="Shendure J."/>
            <person name="Hall B."/>
        </authorList>
    </citation>
    <scope>NUCLEOTIDE SEQUENCE [LARGE SCALE GENOMIC DNA]</scope>
    <source>
        <strain evidence="8">RSF 1966-606</strain>
    </source>
</reference>
<evidence type="ECO:0000313" key="9">
    <source>
        <dbReference type="Proteomes" id="UP000428333"/>
    </source>
</evidence>
<feature type="compositionally biased region" description="Polar residues" evidence="5">
    <location>
        <begin position="149"/>
        <end position="175"/>
    </location>
</feature>
<feature type="transmembrane region" description="Helical" evidence="6">
    <location>
        <begin position="234"/>
        <end position="253"/>
    </location>
</feature>
<name>A0A6A4LCI8_9ERIC</name>
<evidence type="ECO:0000256" key="2">
    <source>
        <dbReference type="ARBA" id="ARBA00022771"/>
    </source>
</evidence>
<dbReference type="SMART" id="SM00184">
    <property type="entry name" value="RING"/>
    <property type="match status" value="1"/>
</dbReference>
<feature type="region of interest" description="Disordered" evidence="5">
    <location>
        <begin position="149"/>
        <end position="195"/>
    </location>
</feature>
<gene>
    <name evidence="8" type="ORF">C3L33_15838</name>
</gene>
<dbReference type="OrthoDB" id="9984778at2759"/>
<keyword evidence="2 4" id="KW-0863">Zinc-finger</keyword>
<dbReference type="PANTHER" id="PTHR46225:SF2">
    <property type="entry name" value="C3H4 TYPE ZINC FINGER PROTEIN"/>
    <property type="match status" value="1"/>
</dbReference>
<keyword evidence="3" id="KW-0862">Zinc</keyword>
<dbReference type="SMART" id="SM00744">
    <property type="entry name" value="RINGv"/>
    <property type="match status" value="1"/>
</dbReference>
<feature type="compositionally biased region" description="Low complexity" evidence="5">
    <location>
        <begin position="19"/>
        <end position="28"/>
    </location>
</feature>
<feature type="compositionally biased region" description="Basic and acidic residues" evidence="5">
    <location>
        <begin position="1"/>
        <end position="15"/>
    </location>
</feature>
<feature type="region of interest" description="Disordered" evidence="5">
    <location>
        <begin position="1"/>
        <end position="40"/>
    </location>
</feature>
<evidence type="ECO:0000256" key="3">
    <source>
        <dbReference type="ARBA" id="ARBA00022833"/>
    </source>
</evidence>
<dbReference type="Pfam" id="PF13639">
    <property type="entry name" value="zf-RING_2"/>
    <property type="match status" value="1"/>
</dbReference>
<dbReference type="PROSITE" id="PS50089">
    <property type="entry name" value="ZF_RING_2"/>
    <property type="match status" value="1"/>
</dbReference>
<dbReference type="FunFam" id="3.30.40.10:FF:000348">
    <property type="entry name" value="E3 ubiquitin-protein ligase"/>
    <property type="match status" value="1"/>
</dbReference>
<evidence type="ECO:0000256" key="6">
    <source>
        <dbReference type="SAM" id="Phobius"/>
    </source>
</evidence>
<comment type="caution">
    <text evidence="8">The sequence shown here is derived from an EMBL/GenBank/DDBJ whole genome shotgun (WGS) entry which is preliminary data.</text>
</comment>
<sequence length="390" mass="42818">MERVESHNDREHIIDIRSNSEASSSGSSHDINGLDTSQREDRFSTTVRTPIFQTSISSANGLNSRNSSVVRRGDGHGRRRRSPLNSGLWISIELILTVSQIVAAIVVLSLSRNEHPHAPLFGWVVGYAFGCTATLPLLYWRWHYRNQSSEQDTSQPRPGSTQSTAPASSVSITRTSEGEGRPTATTPRGAQRIPNPSTSEIVLAIAGDGFFDGLWAQRDGFFDRLKSLVEYFKMALDCFFAVWFVVGNVWIFGGHSSSSEAPNLYREDLTQNRGATPESINSLPTYKFKIKKSRNGNGRDVGGEGGVVAAGTEKERTISGEDAVCCICLAKYANNDELRELPCSHFFHKECVDKWLKINALCPLCKGEVGESILSSLSAATGSLPREETQ</sequence>
<keyword evidence="9" id="KW-1185">Reference proteome</keyword>
<proteinExistence type="predicted"/>
<dbReference type="Proteomes" id="UP000428333">
    <property type="component" value="Linkage Group LG09"/>
</dbReference>
<dbReference type="InterPro" id="IPR013083">
    <property type="entry name" value="Znf_RING/FYVE/PHD"/>
</dbReference>
<feature type="non-terminal residue" evidence="8">
    <location>
        <position position="1"/>
    </location>
</feature>
<keyword evidence="1" id="KW-0479">Metal-binding</keyword>
<evidence type="ECO:0000256" key="4">
    <source>
        <dbReference type="PROSITE-ProRule" id="PRU00175"/>
    </source>
</evidence>
<organism evidence="8 9">
    <name type="scientific">Rhododendron williamsianum</name>
    <dbReference type="NCBI Taxonomy" id="262921"/>
    <lineage>
        <taxon>Eukaryota</taxon>
        <taxon>Viridiplantae</taxon>
        <taxon>Streptophyta</taxon>
        <taxon>Embryophyta</taxon>
        <taxon>Tracheophyta</taxon>
        <taxon>Spermatophyta</taxon>
        <taxon>Magnoliopsida</taxon>
        <taxon>eudicotyledons</taxon>
        <taxon>Gunneridae</taxon>
        <taxon>Pentapetalae</taxon>
        <taxon>asterids</taxon>
        <taxon>Ericales</taxon>
        <taxon>Ericaceae</taxon>
        <taxon>Ericoideae</taxon>
        <taxon>Rhodoreae</taxon>
        <taxon>Rhododendron</taxon>
    </lineage>
</organism>
<dbReference type="CDD" id="cd16461">
    <property type="entry name" value="RING-H2_EL5-like"/>
    <property type="match status" value="1"/>
</dbReference>
<dbReference type="EMBL" id="QEFC01002432">
    <property type="protein sequence ID" value="KAE9452268.1"/>
    <property type="molecule type" value="Genomic_DNA"/>
</dbReference>
<evidence type="ECO:0000313" key="8">
    <source>
        <dbReference type="EMBL" id="KAE9452268.1"/>
    </source>
</evidence>
<evidence type="ECO:0000256" key="5">
    <source>
        <dbReference type="SAM" id="MobiDB-lite"/>
    </source>
</evidence>
<accession>A0A6A4LCI8</accession>
<dbReference type="InterPro" id="IPR001841">
    <property type="entry name" value="Znf_RING"/>
</dbReference>
<feature type="transmembrane region" description="Helical" evidence="6">
    <location>
        <begin position="88"/>
        <end position="108"/>
    </location>
</feature>
<evidence type="ECO:0000256" key="1">
    <source>
        <dbReference type="ARBA" id="ARBA00022723"/>
    </source>
</evidence>
<keyword evidence="6" id="KW-1133">Transmembrane helix</keyword>
<feature type="region of interest" description="Disordered" evidence="5">
    <location>
        <begin position="63"/>
        <end position="82"/>
    </location>
</feature>
<dbReference type="GO" id="GO:0008270">
    <property type="term" value="F:zinc ion binding"/>
    <property type="evidence" value="ECO:0007669"/>
    <property type="project" value="UniProtKB-KW"/>
</dbReference>
<dbReference type="PANTHER" id="PTHR46225">
    <property type="entry name" value="C3H4 TYPE ZINC FINGER PROTEIN"/>
    <property type="match status" value="1"/>
</dbReference>
<evidence type="ECO:0000259" key="7">
    <source>
        <dbReference type="PROSITE" id="PS50089"/>
    </source>
</evidence>
<feature type="compositionally biased region" description="Polar residues" evidence="5">
    <location>
        <begin position="183"/>
        <end position="195"/>
    </location>
</feature>
<dbReference type="InterPro" id="IPR011016">
    <property type="entry name" value="Znf_RING-CH"/>
</dbReference>
<dbReference type="SUPFAM" id="SSF57850">
    <property type="entry name" value="RING/U-box"/>
    <property type="match status" value="1"/>
</dbReference>